<dbReference type="PROSITE" id="PS50893">
    <property type="entry name" value="ABC_TRANSPORTER_2"/>
    <property type="match status" value="1"/>
</dbReference>
<evidence type="ECO:0000313" key="11">
    <source>
        <dbReference type="EMBL" id="QTA37531.1"/>
    </source>
</evidence>
<keyword evidence="4" id="KW-0410">Iron transport</keyword>
<dbReference type="InterPro" id="IPR017871">
    <property type="entry name" value="ABC_transporter-like_CS"/>
</dbReference>
<evidence type="ECO:0000259" key="10">
    <source>
        <dbReference type="PROSITE" id="PS50893"/>
    </source>
</evidence>
<dbReference type="PANTHER" id="PTHR42771:SF4">
    <property type="entry name" value="IRON(3+)-HYDROXAMATE IMPORT ATP-BINDING PROTEIN FHUC"/>
    <property type="match status" value="1"/>
</dbReference>
<reference evidence="11 12" key="1">
    <citation type="submission" date="2021-03" db="EMBL/GenBank/DDBJ databases">
        <title>Thermosipho ferrireducens sp.nov., an anaerobic thermophilic iron-reducing bacterium isolated from a deep-sea hydrothermal sulfide deposits.</title>
        <authorList>
            <person name="Zeng X."/>
            <person name="Chen Y."/>
            <person name="Shao Z."/>
        </authorList>
    </citation>
    <scope>NUCLEOTIDE SEQUENCE [LARGE SCALE GENOMIC DNA]</scope>
    <source>
        <strain evidence="11 12">JL129W03</strain>
    </source>
</reference>
<dbReference type="GO" id="GO:0005524">
    <property type="term" value="F:ATP binding"/>
    <property type="evidence" value="ECO:0007669"/>
    <property type="project" value="UniProtKB-KW"/>
</dbReference>
<dbReference type="Pfam" id="PF00005">
    <property type="entry name" value="ABC_tran"/>
    <property type="match status" value="1"/>
</dbReference>
<evidence type="ECO:0000313" key="12">
    <source>
        <dbReference type="Proteomes" id="UP000671862"/>
    </source>
</evidence>
<gene>
    <name evidence="11" type="ORF">JYK00_07290</name>
</gene>
<keyword evidence="12" id="KW-1185">Reference proteome</keyword>
<evidence type="ECO:0000256" key="9">
    <source>
        <dbReference type="ARBA" id="ARBA00023136"/>
    </source>
</evidence>
<dbReference type="Proteomes" id="UP000671862">
    <property type="component" value="Chromosome"/>
</dbReference>
<evidence type="ECO:0000256" key="8">
    <source>
        <dbReference type="ARBA" id="ARBA00023065"/>
    </source>
</evidence>
<evidence type="ECO:0000256" key="4">
    <source>
        <dbReference type="ARBA" id="ARBA00022496"/>
    </source>
</evidence>
<keyword evidence="5" id="KW-0547">Nucleotide-binding</keyword>
<evidence type="ECO:0000256" key="6">
    <source>
        <dbReference type="ARBA" id="ARBA00022840"/>
    </source>
</evidence>
<keyword evidence="8" id="KW-0406">Ion transport</keyword>
<dbReference type="PROSITE" id="PS00211">
    <property type="entry name" value="ABC_TRANSPORTER_1"/>
    <property type="match status" value="1"/>
</dbReference>
<accession>A0ABX7S8D0</accession>
<protein>
    <submittedName>
        <fullName evidence="11">ABC transporter ATP-binding protein</fullName>
    </submittedName>
</protein>
<keyword evidence="2" id="KW-0813">Transport</keyword>
<evidence type="ECO:0000256" key="1">
    <source>
        <dbReference type="ARBA" id="ARBA00004202"/>
    </source>
</evidence>
<evidence type="ECO:0000256" key="7">
    <source>
        <dbReference type="ARBA" id="ARBA00023004"/>
    </source>
</evidence>
<dbReference type="Gene3D" id="3.40.50.300">
    <property type="entry name" value="P-loop containing nucleotide triphosphate hydrolases"/>
    <property type="match status" value="1"/>
</dbReference>
<dbReference type="RefSeq" id="WP_207566256.1">
    <property type="nucleotide sequence ID" value="NZ_CP071446.1"/>
</dbReference>
<evidence type="ECO:0000256" key="3">
    <source>
        <dbReference type="ARBA" id="ARBA00022475"/>
    </source>
</evidence>
<dbReference type="EMBL" id="CP071446">
    <property type="protein sequence ID" value="QTA37531.1"/>
    <property type="molecule type" value="Genomic_DNA"/>
</dbReference>
<dbReference type="InterPro" id="IPR051535">
    <property type="entry name" value="Siderophore_ABC-ATPase"/>
</dbReference>
<proteinExistence type="predicted"/>
<keyword evidence="6 11" id="KW-0067">ATP-binding</keyword>
<dbReference type="InterPro" id="IPR003439">
    <property type="entry name" value="ABC_transporter-like_ATP-bd"/>
</dbReference>
<keyword evidence="9" id="KW-0472">Membrane</keyword>
<feature type="domain" description="ABC transporter" evidence="10">
    <location>
        <begin position="2"/>
        <end position="238"/>
    </location>
</feature>
<evidence type="ECO:0000256" key="5">
    <source>
        <dbReference type="ARBA" id="ARBA00022741"/>
    </source>
</evidence>
<dbReference type="SUPFAM" id="SSF52540">
    <property type="entry name" value="P-loop containing nucleoside triphosphate hydrolases"/>
    <property type="match status" value="1"/>
</dbReference>
<keyword evidence="3" id="KW-1003">Cell membrane</keyword>
<dbReference type="InterPro" id="IPR003593">
    <property type="entry name" value="AAA+_ATPase"/>
</dbReference>
<dbReference type="PANTHER" id="PTHR42771">
    <property type="entry name" value="IRON(3+)-HYDROXAMATE IMPORT ATP-BINDING PROTEIN FHUC"/>
    <property type="match status" value="1"/>
</dbReference>
<evidence type="ECO:0000256" key="2">
    <source>
        <dbReference type="ARBA" id="ARBA00022448"/>
    </source>
</evidence>
<dbReference type="InterPro" id="IPR027417">
    <property type="entry name" value="P-loop_NTPase"/>
</dbReference>
<sequence length="270" mass="30643">MIYAKELEVNYGEKRIVKRISMEIKPGEIVSIIGPNGSGKSTILKVLSRLLKPSGGVAYLDGYDIQHLPTKEVARKLSILSQHNNAPYDFTVKEIVSFGRAPYKKWYEITSSKDEEIIEWALEVTKLTHLANRFVNTLSGGEKQRAWIAMTLAQKTKVLLLDEPTTYLDIAHQLEIMELLYEINRKHGVTVIMVLHDLNQAARFSDRMFAIKDGKLVASGTPNEILTKEMMKKIFNIEAQILIDKSTLRPVFLPLCSINKNKYKLLKIGV</sequence>
<name>A0ABX7S8D0_9BACT</name>
<organism evidence="11 12">
    <name type="scientific">Thermosipho ferrireducens</name>
    <dbReference type="NCBI Taxonomy" id="2571116"/>
    <lineage>
        <taxon>Bacteria</taxon>
        <taxon>Thermotogati</taxon>
        <taxon>Thermotogota</taxon>
        <taxon>Thermotogae</taxon>
        <taxon>Thermotogales</taxon>
        <taxon>Fervidobacteriaceae</taxon>
        <taxon>Thermosipho</taxon>
    </lineage>
</organism>
<dbReference type="SMART" id="SM00382">
    <property type="entry name" value="AAA"/>
    <property type="match status" value="1"/>
</dbReference>
<dbReference type="CDD" id="cd03214">
    <property type="entry name" value="ABC_Iron-Siderophores_B12_Hemin"/>
    <property type="match status" value="1"/>
</dbReference>
<keyword evidence="7" id="KW-0408">Iron</keyword>
<comment type="subcellular location">
    <subcellularLocation>
        <location evidence="1">Cell membrane</location>
        <topology evidence="1">Peripheral membrane protein</topology>
    </subcellularLocation>
</comment>